<dbReference type="AlphaFoldDB" id="A0A7J9DSS9"/>
<protein>
    <submittedName>
        <fullName evidence="1">Uncharacterized protein</fullName>
    </submittedName>
</protein>
<proteinExistence type="predicted"/>
<comment type="caution">
    <text evidence="1">The sequence shown here is derived from an EMBL/GenBank/DDBJ whole genome shotgun (WGS) entry which is preliminary data.</text>
</comment>
<name>A0A7J9DSS9_9ROSI</name>
<organism evidence="1 2">
    <name type="scientific">Gossypium trilobum</name>
    <dbReference type="NCBI Taxonomy" id="34281"/>
    <lineage>
        <taxon>Eukaryota</taxon>
        <taxon>Viridiplantae</taxon>
        <taxon>Streptophyta</taxon>
        <taxon>Embryophyta</taxon>
        <taxon>Tracheophyta</taxon>
        <taxon>Spermatophyta</taxon>
        <taxon>Magnoliopsida</taxon>
        <taxon>eudicotyledons</taxon>
        <taxon>Gunneridae</taxon>
        <taxon>Pentapetalae</taxon>
        <taxon>rosids</taxon>
        <taxon>malvids</taxon>
        <taxon>Malvales</taxon>
        <taxon>Malvaceae</taxon>
        <taxon>Malvoideae</taxon>
        <taxon>Gossypium</taxon>
    </lineage>
</organism>
<evidence type="ECO:0000313" key="2">
    <source>
        <dbReference type="Proteomes" id="UP000593568"/>
    </source>
</evidence>
<gene>
    <name evidence="1" type="ORF">Gotri_013193</name>
</gene>
<dbReference type="EMBL" id="JABEZW010000004">
    <property type="protein sequence ID" value="MBA0763786.1"/>
    <property type="molecule type" value="Genomic_DNA"/>
</dbReference>
<keyword evidence="2" id="KW-1185">Reference proteome</keyword>
<sequence length="45" mass="5361">MPGAYLNPYMYPNPYMFHFFQSYTKLECMTRCISFPNDSDLTPDI</sequence>
<evidence type="ECO:0000313" key="1">
    <source>
        <dbReference type="EMBL" id="MBA0763786.1"/>
    </source>
</evidence>
<dbReference type="Proteomes" id="UP000593568">
    <property type="component" value="Unassembled WGS sequence"/>
</dbReference>
<reference evidence="1 2" key="1">
    <citation type="journal article" date="2019" name="Genome Biol. Evol.">
        <title>Insights into the evolution of the New World diploid cottons (Gossypium, subgenus Houzingenia) based on genome sequencing.</title>
        <authorList>
            <person name="Grover C.E."/>
            <person name="Arick M.A. 2nd"/>
            <person name="Thrash A."/>
            <person name="Conover J.L."/>
            <person name="Sanders W.S."/>
            <person name="Peterson D.G."/>
            <person name="Frelichowski J.E."/>
            <person name="Scheffler J.A."/>
            <person name="Scheffler B.E."/>
            <person name="Wendel J.F."/>
        </authorList>
    </citation>
    <scope>NUCLEOTIDE SEQUENCE [LARGE SCALE GENOMIC DNA]</scope>
    <source>
        <strain evidence="1">8</strain>
        <tissue evidence="1">Leaf</tissue>
    </source>
</reference>
<accession>A0A7J9DSS9</accession>